<evidence type="ECO:0000256" key="1">
    <source>
        <dbReference type="SAM" id="MobiDB-lite"/>
    </source>
</evidence>
<dbReference type="AlphaFoldDB" id="A0A0G4LJ91"/>
<proteinExistence type="predicted"/>
<dbReference type="STRING" id="100787.A0A0G4LJ91"/>
<protein>
    <recommendedName>
        <fullName evidence="2">Sfi1 spindle body domain-containing protein</fullName>
    </recommendedName>
</protein>
<evidence type="ECO:0000313" key="3">
    <source>
        <dbReference type="EMBL" id="CRK22117.1"/>
    </source>
</evidence>
<dbReference type="InterPro" id="IPR013665">
    <property type="entry name" value="Sfi1_dom"/>
</dbReference>
<organism evidence="3 4">
    <name type="scientific">Verticillium longisporum</name>
    <name type="common">Verticillium dahliae var. longisporum</name>
    <dbReference type="NCBI Taxonomy" id="100787"/>
    <lineage>
        <taxon>Eukaryota</taxon>
        <taxon>Fungi</taxon>
        <taxon>Dikarya</taxon>
        <taxon>Ascomycota</taxon>
        <taxon>Pezizomycotina</taxon>
        <taxon>Sordariomycetes</taxon>
        <taxon>Hypocreomycetidae</taxon>
        <taxon>Glomerellales</taxon>
        <taxon>Plectosphaerellaceae</taxon>
        <taxon>Verticillium</taxon>
    </lineage>
</organism>
<feature type="compositionally biased region" description="Basic and acidic residues" evidence="1">
    <location>
        <begin position="304"/>
        <end position="314"/>
    </location>
</feature>
<name>A0A0G4LJ91_VERLO</name>
<feature type="domain" description="Sfi1 spindle body" evidence="2">
    <location>
        <begin position="400"/>
        <end position="823"/>
    </location>
</feature>
<keyword evidence="4" id="KW-1185">Reference proteome</keyword>
<feature type="domain" description="Sfi1 spindle body" evidence="2">
    <location>
        <begin position="341"/>
        <end position="394"/>
    </location>
</feature>
<dbReference type="EMBL" id="CVQH01013558">
    <property type="protein sequence ID" value="CRK22117.1"/>
    <property type="molecule type" value="Genomic_DNA"/>
</dbReference>
<evidence type="ECO:0000259" key="2">
    <source>
        <dbReference type="Pfam" id="PF08457"/>
    </source>
</evidence>
<evidence type="ECO:0000313" key="4">
    <source>
        <dbReference type="Proteomes" id="UP000044602"/>
    </source>
</evidence>
<feature type="region of interest" description="Disordered" evidence="1">
    <location>
        <begin position="302"/>
        <end position="330"/>
    </location>
</feature>
<accession>A0A0G4LJ91</accession>
<dbReference type="Pfam" id="PF08457">
    <property type="entry name" value="Sfi1"/>
    <property type="match status" value="2"/>
</dbReference>
<gene>
    <name evidence="3" type="ORF">BN1708_013307</name>
</gene>
<reference evidence="3 4" key="1">
    <citation type="submission" date="2015-05" db="EMBL/GenBank/DDBJ databases">
        <authorList>
            <person name="Wang D.B."/>
            <person name="Wang M."/>
        </authorList>
    </citation>
    <scope>NUCLEOTIDE SEQUENCE [LARGE SCALE GENOMIC DNA]</scope>
    <source>
        <strain evidence="3">VL1</strain>
    </source>
</reference>
<sequence length="974" mass="111553">MPPLSPRPAQAPFEGIASPPLSQVPDAYYSNDDIEILYSVVSRAQEILSNLSEGEQLATNALFSAYDEVLPLYGIDPEEDHHISRLVFRIGGERGVGSLLDSCRDVLHRMGIELELDSDSATVSSAASSHARADHIDVRDTGPTDIAAWNSPDDPTDTQYKNIARSIRSRGSNIPVIPDHGSSPVPVLQRLVTDPTRLKHGSVVPELRVHSLELPGEQMAIRHDSHNEFTSADMSTSLPKATTPAIDLDLDAVQEVRRLPVRMRSPIRPRPSAHITFDWSKASNTRQHLSDISDKKYATRHPIHHEEESHDRAAHWQANKPPVPRSHHPQANFDLIHPEDSYHRLKRRASRAWVLLQLTRAISHWAVFSDEKLERAAIARRHILRIRYFSPWVVDAAESKKTRHQKAVHKQVAAWSSLSSHTVAAAQNRRGEYERRLLQRVMNKWTTRTATINANFPRPQSILSRMISRTLQQWQGHCHQRRGLLDLANRAQHLNTFTRLQTLHDWEVVHREAAVRFQRCLYIFEALRLWTLVVRGRQLQDELQFRSINALLRRWRDLRQDEGMATRHGLAQSQSLGASPSFLLVPEDAASRFHQRVFMSDVLKTWRRAAVTDGAALYHASIHATQQCTHRILMRWYTIGDRDIELGQWAHRARVYLGYTIMLQTWKQAVPRWSSSVQRAYVRCRWRHKALIARNKLSQWRASVRYIDVVVCATKSEERHANCSRLHKTLASWQHQCRLQQAMESPAYMHDIWLNEWTVSLEGQRLVEHEASNTWALWLKSKVWSKWRSVSVQLHSQLYIVTDVTEKNTRKSVRRILTHWKSQGETLHAPEPMSLAASSYGLSRGSRVQDSVLWSKARSGQTAASSFLGSRVWPGDVEEDFSEQPTSELDEMGDVVSTPTRRIEFEGSLARLPTTTPLAPLSTPFERELRGRYVANARMSQLNQSAHLSIRGTPRLSAIEARRIAEQRRRRRPG</sequence>
<dbReference type="Proteomes" id="UP000044602">
    <property type="component" value="Unassembled WGS sequence"/>
</dbReference>